<comment type="function">
    <text evidence="9">Acts as a transcriptional repressor. Interacts with MXI1 to repress MYC responsive genes and antagonize MYC oncogenic activities. Interacts with MAD-MAX heterodimers by binding to MAD. The heterodimer then represses transcription by tethering SIN3B to DNA. Also forms a complex with FOXK1 which represses transcription. With FOXK1, regulates cell cycle progression probably by repressing cell cycle inhibitor genes expression. As part of the SIN3B complex represses transcription and counteracts the histone acetyltransferase activity of EP300 through the recognition H3K27ac marks by PHF12 and the activity of the histone deacetylase HDAC2. SIN3B complex is recruited downstream of the constitutively active genes transcriptional start sites through interaction with histones and mitigates histone acetylation and RNA polymerase II progression within transcribed regions contributing to the regulation of transcription.</text>
</comment>
<feature type="region of interest" description="Disordered" evidence="15">
    <location>
        <begin position="305"/>
        <end position="330"/>
    </location>
</feature>
<feature type="region of interest" description="Disordered" evidence="15">
    <location>
        <begin position="990"/>
        <end position="1034"/>
    </location>
</feature>
<dbReference type="InterPro" id="IPR039774">
    <property type="entry name" value="Sin3-like"/>
</dbReference>
<comment type="subcellular location">
    <subcellularLocation>
        <location evidence="1 14">Nucleus</location>
    </subcellularLocation>
</comment>
<keyword evidence="2" id="KW-0678">Repressor</keyword>
<evidence type="ECO:0000256" key="9">
    <source>
        <dbReference type="ARBA" id="ARBA00054574"/>
    </source>
</evidence>
<accession>A0A814BCI4</accession>
<keyword evidence="7" id="KW-0804">Transcription</keyword>
<evidence type="ECO:0000256" key="15">
    <source>
        <dbReference type="SAM" id="MobiDB-lite"/>
    </source>
</evidence>
<dbReference type="Pfam" id="PF16879">
    <property type="entry name" value="Sin3a_C"/>
    <property type="match status" value="1"/>
</dbReference>
<evidence type="ECO:0000256" key="13">
    <source>
        <dbReference type="ARBA" id="ARBA00081273"/>
    </source>
</evidence>
<keyword evidence="18" id="KW-1185">Reference proteome</keyword>
<feature type="region of interest" description="Disordered" evidence="15">
    <location>
        <begin position="430"/>
        <end position="482"/>
    </location>
</feature>
<proteinExistence type="predicted"/>
<keyword evidence="8 14" id="KW-0539">Nucleus</keyword>
<feature type="region of interest" description="Disordered" evidence="15">
    <location>
        <begin position="534"/>
        <end position="589"/>
    </location>
</feature>
<dbReference type="GO" id="GO:0070822">
    <property type="term" value="C:Sin3-type complex"/>
    <property type="evidence" value="ECO:0007669"/>
    <property type="project" value="TreeGrafter"/>
</dbReference>
<dbReference type="GO" id="GO:0003714">
    <property type="term" value="F:transcription corepressor activity"/>
    <property type="evidence" value="ECO:0007669"/>
    <property type="project" value="InterPro"/>
</dbReference>
<organism evidence="17 18">
    <name type="scientific">Adineta ricciae</name>
    <name type="common">Rotifer</name>
    <dbReference type="NCBI Taxonomy" id="249248"/>
    <lineage>
        <taxon>Eukaryota</taxon>
        <taxon>Metazoa</taxon>
        <taxon>Spiralia</taxon>
        <taxon>Gnathifera</taxon>
        <taxon>Rotifera</taxon>
        <taxon>Eurotatoria</taxon>
        <taxon>Bdelloidea</taxon>
        <taxon>Adinetida</taxon>
        <taxon>Adinetidae</taxon>
        <taxon>Adineta</taxon>
    </lineage>
</organism>
<comment type="caution">
    <text evidence="17">The sequence shown here is derived from an EMBL/GenBank/DDBJ whole genome shotgun (WGS) entry which is preliminary data.</text>
</comment>
<evidence type="ECO:0000256" key="7">
    <source>
        <dbReference type="ARBA" id="ARBA00023163"/>
    </source>
</evidence>
<dbReference type="SMART" id="SM00761">
    <property type="entry name" value="HDAC_interact"/>
    <property type="match status" value="1"/>
</dbReference>
<feature type="compositionally biased region" description="Basic and acidic residues" evidence="15">
    <location>
        <begin position="1013"/>
        <end position="1023"/>
    </location>
</feature>
<evidence type="ECO:0000256" key="5">
    <source>
        <dbReference type="ARBA" id="ARBA00022843"/>
    </source>
</evidence>
<evidence type="ECO:0000256" key="3">
    <source>
        <dbReference type="ARBA" id="ARBA00022553"/>
    </source>
</evidence>
<dbReference type="InterPro" id="IPR036600">
    <property type="entry name" value="PAH_sf"/>
</dbReference>
<name>A0A814BCI4_ADIRI</name>
<dbReference type="PANTHER" id="PTHR12346">
    <property type="entry name" value="SIN3B-RELATED"/>
    <property type="match status" value="1"/>
</dbReference>
<dbReference type="InterPro" id="IPR003822">
    <property type="entry name" value="PAH"/>
</dbReference>
<feature type="compositionally biased region" description="Acidic residues" evidence="15">
    <location>
        <begin position="992"/>
        <end position="1001"/>
    </location>
</feature>
<reference evidence="17" key="1">
    <citation type="submission" date="2021-02" db="EMBL/GenBank/DDBJ databases">
        <authorList>
            <person name="Nowell W R."/>
        </authorList>
    </citation>
    <scope>NUCLEOTIDE SEQUENCE</scope>
</reference>
<evidence type="ECO:0000256" key="8">
    <source>
        <dbReference type="ARBA" id="ARBA00023242"/>
    </source>
</evidence>
<feature type="compositionally biased region" description="Low complexity" evidence="15">
    <location>
        <begin position="438"/>
        <end position="482"/>
    </location>
</feature>
<dbReference type="FunFam" id="1.20.1160.11:FF:000001">
    <property type="entry name" value="Paired amphipathic helix protein Sin3"/>
    <property type="match status" value="1"/>
</dbReference>
<dbReference type="GO" id="GO:0000122">
    <property type="term" value="P:negative regulation of transcription by RNA polymerase II"/>
    <property type="evidence" value="ECO:0007669"/>
    <property type="project" value="TreeGrafter"/>
</dbReference>
<gene>
    <name evidence="17" type="ORF">XAT740_LOCUS9389</name>
</gene>
<dbReference type="InterPro" id="IPR031693">
    <property type="entry name" value="Sin3_C"/>
</dbReference>
<evidence type="ECO:0000256" key="2">
    <source>
        <dbReference type="ARBA" id="ARBA00022491"/>
    </source>
</evidence>
<evidence type="ECO:0000256" key="11">
    <source>
        <dbReference type="ARBA" id="ARBA00068511"/>
    </source>
</evidence>
<dbReference type="Pfam" id="PF02671">
    <property type="entry name" value="PAH"/>
    <property type="match status" value="3"/>
</dbReference>
<evidence type="ECO:0000256" key="14">
    <source>
        <dbReference type="PROSITE-ProRule" id="PRU00810"/>
    </source>
</evidence>
<sequence length="1423" mass="161591">MAELNCHWSILLCRYKRRVRHSRLSAWIKQSFVASQNYSLSNTLYSKEPDHMNPSSANSGSLGLNTIVSTLVSNSTTRPSTTTIVSNISNASSPVSLFANLTGNLFPSNTNNIASSTNTNTAANQGQLTSSRLKVEDALNYLDKVKNQFALKPQVYNQFLDIMKEFKSQSIDTQEVINRVSTLFHGHPDLIVGFNTFLPPGYKIEVSEEHHGYIQVTHPSSRIESIAIGGHPSTTYNLSITTPTTTYRQTANLLSQDNEEPELTQQQQHTASNATSQAVNALISAATAAPQVPYYGTTGGLNLSTKTNKQPATNVNTSTQASSVEKSSSGQPVEFNHAINYVNKIKNRFHQSPNIYKTFLEILHTYQKQQKDAKEIPSGTLATNTSSLLSARPNNQATLLSETEVYAKVAQLFTNHEDLLAEFSQFLPDATQQPTERSNSISDILSSSGSSTPPNFPSQTNSMSTTTTTNTNPIVANPTPRLIINNPVSSSITTTSTSSSFLTINNNSNSSPLSSLAMLSTAPSFTVLTSTTVKDEVTRPPSPKRTAPTGGMSTSMNNIPAKRSASTSKSPATSTSTASSTPTMAAKKKRLTMTNNVQPISPTIRQTNTTEASAISSRRTSSVDDIHFFEKVQKTLRSPLVFDNFLRCILLYVKRIISRHELFELIQSYLSHVPDLLRTFQDLINQRDPSDIIIPKSIYDQNDTDSMINIDYGACSQHGTSYRSVPRSYAPPACSGRTQLCKEVLNDHCVLFPTFTDESSAVASKKSIYEEHMYKIEDERFELDIVMEVNLSAIRALESVQLHMNSLTPDQLSHFQLDDQLGGHSAVTQKQAVQRIYGDRANEIIDGLKRNPRVAVPIVLKRLKAKDDEWREAKKNFERFWKEQSEKYYLKSLDYMGINCKNSDIRIIRNRFLLNEIENIKEERDQQVPSNPNQPHLTFRYEDLSILDDAASLIVFLVKRQMGFAKEDKQNIKKMIYQFLPDFLFTPRGELSDDEEDDDEDESKRDKKSRPARHTDTNRRRNTESATAKPRQLAQEYQKPDDMFHLFFVNDNYYYFFRLHQLLCERLLKMFQQSLRLIEQETRELNDNSAQRNQQPSVATLLRLSSRPNIPVDDYYPVFLDMVRNLLDGNMDSSSYEDSLRDMFGIHAYIAFTMDKIIQNCVRQLHAIVTDESSDAIMRLYSRTNGTVGLVDNLYLTAQQNLEAAYQREMEPYADANRLFRICSFKNDRRIATTLIVIDSSDDEDDERISVNWTRYVDSYIRDNEGGHDDAITARIRSKIRKNPRFLLRNIKKPADMSDRSLTEVKTKNNDYCRLDTKTLKRKPYHRADLYFHKPNSLSSTRRNHKRLSVEQYNRFSKYYQEWSARHVSSDDADPFQTLWLNTHRTTSGEQQNLDVQSTISNDINNLTQPPYRHYRQYRPVNT</sequence>
<evidence type="ECO:0000256" key="12">
    <source>
        <dbReference type="ARBA" id="ARBA00075095"/>
    </source>
</evidence>
<evidence type="ECO:0000256" key="1">
    <source>
        <dbReference type="ARBA" id="ARBA00004123"/>
    </source>
</evidence>
<keyword evidence="3" id="KW-0597">Phosphoprotein</keyword>
<evidence type="ECO:0000256" key="4">
    <source>
        <dbReference type="ARBA" id="ARBA00022737"/>
    </source>
</evidence>
<evidence type="ECO:0000256" key="10">
    <source>
        <dbReference type="ARBA" id="ARBA00061899"/>
    </source>
</evidence>
<dbReference type="SUPFAM" id="SSF47762">
    <property type="entry name" value="PAH2 domain"/>
    <property type="match status" value="3"/>
</dbReference>
<evidence type="ECO:0000256" key="6">
    <source>
        <dbReference type="ARBA" id="ARBA00023015"/>
    </source>
</evidence>
<dbReference type="PROSITE" id="PS51477">
    <property type="entry name" value="PAH"/>
    <property type="match status" value="3"/>
</dbReference>
<keyword evidence="6" id="KW-0805">Transcription regulation</keyword>
<protein>
    <recommendedName>
        <fullName evidence="11">Paired amphipathic helix protein Sin3b</fullName>
    </recommendedName>
    <alternativeName>
        <fullName evidence="12">Histone deacetylase complex subunit Sin3b</fullName>
    </alternativeName>
    <alternativeName>
        <fullName evidence="13">Transcriptional corepressor Sin3b</fullName>
    </alternativeName>
</protein>
<dbReference type="Pfam" id="PF08295">
    <property type="entry name" value="Sin3_corepress"/>
    <property type="match status" value="1"/>
</dbReference>
<dbReference type="Gene3D" id="1.20.1160.11">
    <property type="entry name" value="Paired amphipathic helix"/>
    <property type="match status" value="3"/>
</dbReference>
<comment type="subunit">
    <text evidence="10">Component of the SIN3B complex, which includes SIN3B, HDAC2 or HDAC1, PHF12 and MORF4L1. Interacts with FOXK1/MNF, MXI, MAD, NCOR1 and SAP30. Interaction with SUDS3 enhances the interaction with HDAC1 to form a complex. Interacts with CRY1, HCFC1, MAD3, MAD4, MAEL, REST, RNF220 and SETDB1. Interacts with C6orf89. Interacts with MYT1L.</text>
</comment>
<feature type="domain" description="Histone deacetylase interacting" evidence="16">
    <location>
        <begin position="714"/>
        <end position="814"/>
    </location>
</feature>
<dbReference type="PANTHER" id="PTHR12346:SF0">
    <property type="entry name" value="SIN3A, ISOFORM G"/>
    <property type="match status" value="1"/>
</dbReference>
<dbReference type="FunFam" id="1.20.1160.11:FF:000005">
    <property type="entry name" value="SIN3 transcription regulator family member B"/>
    <property type="match status" value="1"/>
</dbReference>
<dbReference type="InterPro" id="IPR013194">
    <property type="entry name" value="HDAC_interact_dom"/>
</dbReference>
<keyword evidence="5" id="KW-0832">Ubl conjugation</keyword>
<keyword evidence="4" id="KW-0677">Repeat</keyword>
<evidence type="ECO:0000259" key="16">
    <source>
        <dbReference type="SMART" id="SM00761"/>
    </source>
</evidence>
<dbReference type="FunFam" id="1.20.1160.11:FF:000002">
    <property type="entry name" value="Paired amphipathic helix protein SIN3"/>
    <property type="match status" value="1"/>
</dbReference>
<feature type="compositionally biased region" description="Low complexity" evidence="15">
    <location>
        <begin position="560"/>
        <end position="585"/>
    </location>
</feature>
<evidence type="ECO:0000313" key="18">
    <source>
        <dbReference type="Proteomes" id="UP000663828"/>
    </source>
</evidence>
<evidence type="ECO:0000313" key="17">
    <source>
        <dbReference type="EMBL" id="CAF0927549.1"/>
    </source>
</evidence>
<dbReference type="Proteomes" id="UP000663828">
    <property type="component" value="Unassembled WGS sequence"/>
</dbReference>
<dbReference type="EMBL" id="CAJNOR010000483">
    <property type="protein sequence ID" value="CAF0927549.1"/>
    <property type="molecule type" value="Genomic_DNA"/>
</dbReference>